<comment type="caution">
    <text evidence="1">The sequence shown here is derived from an EMBL/GenBank/DDBJ whole genome shotgun (WGS) entry which is preliminary data.</text>
</comment>
<dbReference type="Proteomes" id="UP001642464">
    <property type="component" value="Unassembled WGS sequence"/>
</dbReference>
<dbReference type="EMBL" id="CAXAMM010039207">
    <property type="protein sequence ID" value="CAK9084687.1"/>
    <property type="molecule type" value="Genomic_DNA"/>
</dbReference>
<organism evidence="1 2">
    <name type="scientific">Durusdinium trenchii</name>
    <dbReference type="NCBI Taxonomy" id="1381693"/>
    <lineage>
        <taxon>Eukaryota</taxon>
        <taxon>Sar</taxon>
        <taxon>Alveolata</taxon>
        <taxon>Dinophyceae</taxon>
        <taxon>Suessiales</taxon>
        <taxon>Symbiodiniaceae</taxon>
        <taxon>Durusdinium</taxon>
    </lineage>
</organism>
<sequence>MASLAAALVERQRVAALERAERAQRVRLVADPLVTVQDLQRVLGHYLDVLPGEPVANLKQVDTWVHHFQSVHETKYRFRPRLQKSSMVVKETGFPKLRGRAADILGLSQAMLHLWESFMDPQDLQHKQVHVFVKMNAQLQEILDEFSPTYGFVALPPQQAESAFSLGLKMAQIHAQLKVHFEDQERALWNLTSKTHFALHSLEVSRFLHPAMVWCFKGEDTMHRAQTLWKSCLQGSKHWQVSKKAAFKESYLLSL</sequence>
<proteinExistence type="predicted"/>
<reference evidence="1 2" key="1">
    <citation type="submission" date="2024-02" db="EMBL/GenBank/DDBJ databases">
        <authorList>
            <person name="Chen Y."/>
            <person name="Shah S."/>
            <person name="Dougan E. K."/>
            <person name="Thang M."/>
            <person name="Chan C."/>
        </authorList>
    </citation>
    <scope>NUCLEOTIDE SEQUENCE [LARGE SCALE GENOMIC DNA]</scope>
</reference>
<name>A0ABP0Q8W5_9DINO</name>
<protein>
    <submittedName>
        <fullName evidence="1">Uncharacterized protein</fullName>
    </submittedName>
</protein>
<gene>
    <name evidence="1" type="ORF">SCF082_LOCUS40160</name>
</gene>
<keyword evidence="2" id="KW-1185">Reference proteome</keyword>
<accession>A0ABP0Q8W5</accession>
<evidence type="ECO:0000313" key="1">
    <source>
        <dbReference type="EMBL" id="CAK9084687.1"/>
    </source>
</evidence>
<evidence type="ECO:0000313" key="2">
    <source>
        <dbReference type="Proteomes" id="UP001642464"/>
    </source>
</evidence>